<proteinExistence type="predicted"/>
<evidence type="ECO:0000313" key="2">
    <source>
        <dbReference type="Proteomes" id="UP000030764"/>
    </source>
</evidence>
<sequence>MFPKCVNLLAIPRQVLVVFFRGVYKKRFYRGIYITDSMTARKDDVLVRMRNLDYVPGVNVRYSKEGYDRVLRAMCDGIVTITTEDVELDLNYFRVARAYEWRKEVPLRKMCFNVIPKDPSRTFSALKQLFVFPNRGDTAAREALEDCRGTVKAKKIIRADRRPSRRYRPLEKPVCCTAGVED</sequence>
<gene>
    <name evidence="1" type="ORF">M513_02727</name>
</gene>
<accession>A0A085MGC6</accession>
<keyword evidence="2" id="KW-1185">Reference proteome</keyword>
<name>A0A085MGC6_9BILA</name>
<reference evidence="1 2" key="1">
    <citation type="journal article" date="2014" name="Nat. Genet.">
        <title>Genome and transcriptome of the porcine whipworm Trichuris suis.</title>
        <authorList>
            <person name="Jex A.R."/>
            <person name="Nejsum P."/>
            <person name="Schwarz E.M."/>
            <person name="Hu L."/>
            <person name="Young N.D."/>
            <person name="Hall R.S."/>
            <person name="Korhonen P.K."/>
            <person name="Liao S."/>
            <person name="Thamsborg S."/>
            <person name="Xia J."/>
            <person name="Xu P."/>
            <person name="Wang S."/>
            <person name="Scheerlinck J.P."/>
            <person name="Hofmann A."/>
            <person name="Sternberg P.W."/>
            <person name="Wang J."/>
            <person name="Gasser R.B."/>
        </authorList>
    </citation>
    <scope>NUCLEOTIDE SEQUENCE [LARGE SCALE GENOMIC DNA]</scope>
    <source>
        <strain evidence="1">DCEP-RM93M</strain>
    </source>
</reference>
<dbReference type="AlphaFoldDB" id="A0A085MGC6"/>
<organism evidence="1 2">
    <name type="scientific">Trichuris suis</name>
    <name type="common">pig whipworm</name>
    <dbReference type="NCBI Taxonomy" id="68888"/>
    <lineage>
        <taxon>Eukaryota</taxon>
        <taxon>Metazoa</taxon>
        <taxon>Ecdysozoa</taxon>
        <taxon>Nematoda</taxon>
        <taxon>Enoplea</taxon>
        <taxon>Dorylaimia</taxon>
        <taxon>Trichinellida</taxon>
        <taxon>Trichuridae</taxon>
        <taxon>Trichuris</taxon>
    </lineage>
</organism>
<dbReference type="EMBL" id="KL363194">
    <property type="protein sequence ID" value="KFD56272.1"/>
    <property type="molecule type" value="Genomic_DNA"/>
</dbReference>
<evidence type="ECO:0000313" key="1">
    <source>
        <dbReference type="EMBL" id="KFD56272.1"/>
    </source>
</evidence>
<dbReference type="Proteomes" id="UP000030764">
    <property type="component" value="Unassembled WGS sequence"/>
</dbReference>
<protein>
    <submittedName>
        <fullName evidence="1">Uncharacterized protein</fullName>
    </submittedName>
</protein>
<dbReference type="Gene3D" id="2.40.50.100">
    <property type="match status" value="1"/>
</dbReference>
<dbReference type="SUPFAM" id="SSF110324">
    <property type="entry name" value="Ribosomal L27 protein-like"/>
    <property type="match status" value="1"/>
</dbReference>